<keyword evidence="2" id="KW-1185">Reference proteome</keyword>
<evidence type="ECO:0000313" key="2">
    <source>
        <dbReference type="Proteomes" id="UP001189429"/>
    </source>
</evidence>
<dbReference type="Proteomes" id="UP001189429">
    <property type="component" value="Unassembled WGS sequence"/>
</dbReference>
<accession>A0ABN9Q6P4</accession>
<dbReference type="EMBL" id="CAUYUJ010002292">
    <property type="protein sequence ID" value="CAK0800087.1"/>
    <property type="molecule type" value="Genomic_DNA"/>
</dbReference>
<evidence type="ECO:0000313" key="1">
    <source>
        <dbReference type="EMBL" id="CAK0800087.1"/>
    </source>
</evidence>
<name>A0ABN9Q6P4_9DINO</name>
<comment type="caution">
    <text evidence="1">The sequence shown here is derived from an EMBL/GenBank/DDBJ whole genome shotgun (WGS) entry which is preliminary data.</text>
</comment>
<gene>
    <name evidence="1" type="ORF">PCOR1329_LOCUS8354</name>
</gene>
<reference evidence="1" key="1">
    <citation type="submission" date="2023-10" db="EMBL/GenBank/DDBJ databases">
        <authorList>
            <person name="Chen Y."/>
            <person name="Shah S."/>
            <person name="Dougan E. K."/>
            <person name="Thang M."/>
            <person name="Chan C."/>
        </authorList>
    </citation>
    <scope>NUCLEOTIDE SEQUENCE [LARGE SCALE GENOMIC DNA]</scope>
</reference>
<sequence>MGMAGSAWRVCCTHLVYAEGALVVVVLRVLDGGLPMEPGTIPHATLLTRPPFVPGHSREALEAARASGLLDCSSAGLRVLRQAAVGHGLVDLYVERLGVAESVAAPAAGSAGTPLECRLEGFWG</sequence>
<proteinExistence type="predicted"/>
<organism evidence="1 2">
    <name type="scientific">Prorocentrum cordatum</name>
    <dbReference type="NCBI Taxonomy" id="2364126"/>
    <lineage>
        <taxon>Eukaryota</taxon>
        <taxon>Sar</taxon>
        <taxon>Alveolata</taxon>
        <taxon>Dinophyceae</taxon>
        <taxon>Prorocentrales</taxon>
        <taxon>Prorocentraceae</taxon>
        <taxon>Prorocentrum</taxon>
    </lineage>
</organism>
<protein>
    <submittedName>
        <fullName evidence="1">Uncharacterized protein</fullName>
    </submittedName>
</protein>